<dbReference type="SUPFAM" id="SSF88723">
    <property type="entry name" value="PIN domain-like"/>
    <property type="match status" value="1"/>
</dbReference>
<dbReference type="GeneID" id="85731462"/>
<proteinExistence type="predicted"/>
<dbReference type="AlphaFoldDB" id="A0A0A7GAW0"/>
<dbReference type="EMBL" id="CP009552">
    <property type="protein sequence ID" value="AIY89149.1"/>
    <property type="molecule type" value="Genomic_DNA"/>
</dbReference>
<organism evidence="1 2">
    <name type="scientific">Geoglobus acetivorans</name>
    <dbReference type="NCBI Taxonomy" id="565033"/>
    <lineage>
        <taxon>Archaea</taxon>
        <taxon>Methanobacteriati</taxon>
        <taxon>Methanobacteriota</taxon>
        <taxon>Archaeoglobi</taxon>
        <taxon>Archaeoglobales</taxon>
        <taxon>Archaeoglobaceae</taxon>
        <taxon>Geoglobus</taxon>
    </lineage>
</organism>
<accession>A0A0A7GAW0</accession>
<gene>
    <name evidence="1" type="ORF">GACE_0092</name>
</gene>
<dbReference type="InterPro" id="IPR029060">
    <property type="entry name" value="PIN-like_dom_sf"/>
</dbReference>
<dbReference type="Proteomes" id="UP000030624">
    <property type="component" value="Chromosome"/>
</dbReference>
<protein>
    <recommendedName>
        <fullName evidence="3">PIN domain-containing protein</fullName>
    </recommendedName>
</protein>
<evidence type="ECO:0000313" key="1">
    <source>
        <dbReference type="EMBL" id="AIY89149.1"/>
    </source>
</evidence>
<dbReference type="STRING" id="565033.GACE_0092"/>
<sequence>MASTCLKAEAVMITNDKHFDKIKEAGLIRVWSISEAIRELL</sequence>
<reference evidence="1 2" key="1">
    <citation type="journal article" date="2015" name="Appl. Environ. Microbiol.">
        <title>The Geoglobus acetivorans genome: Fe(III) reduction, acetate utilization, autotrophic growth, and degradation of aromatic compounds in a hyperthermophilic archaeon.</title>
        <authorList>
            <person name="Mardanov A.V."/>
            <person name="Slododkina G.B."/>
            <person name="Slobodkin A.I."/>
            <person name="Beletsky A.V."/>
            <person name="Gavrilov S.N."/>
            <person name="Kublanov I.V."/>
            <person name="Bonch-Osmolovskaya E.A."/>
            <person name="Skryabin K.G."/>
            <person name="Ravin N.V."/>
        </authorList>
    </citation>
    <scope>NUCLEOTIDE SEQUENCE [LARGE SCALE GENOMIC DNA]</scope>
    <source>
        <strain evidence="1 2">SBH6</strain>
    </source>
</reference>
<dbReference type="RefSeq" id="WP_318249236.1">
    <property type="nucleotide sequence ID" value="NZ_CP009552.1"/>
</dbReference>
<evidence type="ECO:0000313" key="2">
    <source>
        <dbReference type="Proteomes" id="UP000030624"/>
    </source>
</evidence>
<dbReference type="eggNOG" id="arCOG07759">
    <property type="taxonomic scope" value="Archaea"/>
</dbReference>
<dbReference type="KEGG" id="gac:GACE_0092"/>
<dbReference type="HOGENOM" id="CLU_3263639_0_0_2"/>
<evidence type="ECO:0008006" key="3">
    <source>
        <dbReference type="Google" id="ProtNLM"/>
    </source>
</evidence>
<name>A0A0A7GAW0_GEOAI</name>